<dbReference type="Proteomes" id="UP001501758">
    <property type="component" value="Unassembled WGS sequence"/>
</dbReference>
<protein>
    <recommendedName>
        <fullName evidence="4">Lipocalin-like domain-containing protein</fullName>
    </recommendedName>
</protein>
<accession>A0ABP3U478</accession>
<feature type="signal peptide" evidence="1">
    <location>
        <begin position="1"/>
        <end position="19"/>
    </location>
</feature>
<feature type="chain" id="PRO_5045752949" description="Lipocalin-like domain-containing protein" evidence="1">
    <location>
        <begin position="20"/>
        <end position="176"/>
    </location>
</feature>
<keyword evidence="1" id="KW-0732">Signal</keyword>
<dbReference type="EMBL" id="BAAAGE010000002">
    <property type="protein sequence ID" value="GAA0721325.1"/>
    <property type="molecule type" value="Genomic_DNA"/>
</dbReference>
<organism evidence="2 3">
    <name type="scientific">Aquimarina litoralis</name>
    <dbReference type="NCBI Taxonomy" id="584605"/>
    <lineage>
        <taxon>Bacteria</taxon>
        <taxon>Pseudomonadati</taxon>
        <taxon>Bacteroidota</taxon>
        <taxon>Flavobacteriia</taxon>
        <taxon>Flavobacteriales</taxon>
        <taxon>Flavobacteriaceae</taxon>
        <taxon>Aquimarina</taxon>
    </lineage>
</organism>
<reference evidence="3" key="1">
    <citation type="journal article" date="2019" name="Int. J. Syst. Evol. Microbiol.">
        <title>The Global Catalogue of Microorganisms (GCM) 10K type strain sequencing project: providing services to taxonomists for standard genome sequencing and annotation.</title>
        <authorList>
            <consortium name="The Broad Institute Genomics Platform"/>
            <consortium name="The Broad Institute Genome Sequencing Center for Infectious Disease"/>
            <person name="Wu L."/>
            <person name="Ma J."/>
        </authorList>
    </citation>
    <scope>NUCLEOTIDE SEQUENCE [LARGE SCALE GENOMIC DNA]</scope>
    <source>
        <strain evidence="3">JCM 15974</strain>
    </source>
</reference>
<proteinExistence type="predicted"/>
<keyword evidence="3" id="KW-1185">Reference proteome</keyword>
<evidence type="ECO:0008006" key="4">
    <source>
        <dbReference type="Google" id="ProtNLM"/>
    </source>
</evidence>
<evidence type="ECO:0000256" key="1">
    <source>
        <dbReference type="SAM" id="SignalP"/>
    </source>
</evidence>
<name>A0ABP3U478_9FLAO</name>
<comment type="caution">
    <text evidence="2">The sequence shown here is derived from an EMBL/GenBank/DDBJ whole genome shotgun (WGS) entry which is preliminary data.</text>
</comment>
<evidence type="ECO:0000313" key="2">
    <source>
        <dbReference type="EMBL" id="GAA0721325.1"/>
    </source>
</evidence>
<dbReference type="RefSeq" id="WP_343912405.1">
    <property type="nucleotide sequence ID" value="NZ_BAAAGE010000002.1"/>
</dbReference>
<sequence length="176" mass="20300">MTKYLIILFLCASSFQGVAQEINTNTKKEDTTIFPEKCLGVWKGVMNIYHKGRLKDSVNVRFTASKTTTPGTYVWKTEYLSSKKPMVKDYKLVIDDINEGRYLLDEGNDIQLTEYVVGNKMRSLFKVEDIYLTSTTELIGDQLIFEVTSGKEIEEVQNIKNYSFTNVQRMVLHKIE</sequence>
<gene>
    <name evidence="2" type="ORF">GCM10009430_22470</name>
</gene>
<evidence type="ECO:0000313" key="3">
    <source>
        <dbReference type="Proteomes" id="UP001501758"/>
    </source>
</evidence>